<dbReference type="AlphaFoldDB" id="A0A6H1Z6Q1"/>
<sequence>MYIIIKGKHDHFGKTRSEQETNMRKEWGTTMTDEQLDKLKYAEKKIKEKSGQKKNFTTMIDVDKVK</sequence>
<reference evidence="1" key="1">
    <citation type="submission" date="2020-03" db="EMBL/GenBank/DDBJ databases">
        <title>The deep terrestrial virosphere.</title>
        <authorList>
            <person name="Holmfeldt K."/>
            <person name="Nilsson E."/>
            <person name="Simone D."/>
            <person name="Lopez-Fernandez M."/>
            <person name="Wu X."/>
            <person name="de Brujin I."/>
            <person name="Lundin D."/>
            <person name="Andersson A."/>
            <person name="Bertilsson S."/>
            <person name="Dopson M."/>
        </authorList>
    </citation>
    <scope>NUCLEOTIDE SEQUENCE</scope>
    <source>
        <strain evidence="2">MM415A00275</strain>
        <strain evidence="1">MM415B00324</strain>
    </source>
</reference>
<evidence type="ECO:0000313" key="1">
    <source>
        <dbReference type="EMBL" id="QJA43208.1"/>
    </source>
</evidence>
<gene>
    <name evidence="2" type="ORF">MM415A00275_0012</name>
    <name evidence="1" type="ORF">MM415B00324_0038</name>
</gene>
<accession>A0A6H1Z6Q1</accession>
<dbReference type="EMBL" id="MT141562">
    <property type="protein sequence ID" value="QJA43208.1"/>
    <property type="molecule type" value="Genomic_DNA"/>
</dbReference>
<protein>
    <submittedName>
        <fullName evidence="1">Uncharacterized protein</fullName>
    </submittedName>
</protein>
<name>A0A6H1Z6Q1_9ZZZZ</name>
<evidence type="ECO:0000313" key="2">
    <source>
        <dbReference type="EMBL" id="QJA83507.1"/>
    </source>
</evidence>
<dbReference type="EMBL" id="MT142512">
    <property type="protein sequence ID" value="QJA83507.1"/>
    <property type="molecule type" value="Genomic_DNA"/>
</dbReference>
<organism evidence="1">
    <name type="scientific">viral metagenome</name>
    <dbReference type="NCBI Taxonomy" id="1070528"/>
    <lineage>
        <taxon>unclassified sequences</taxon>
        <taxon>metagenomes</taxon>
        <taxon>organismal metagenomes</taxon>
    </lineage>
</organism>
<proteinExistence type="predicted"/>